<proteinExistence type="predicted"/>
<keyword evidence="8" id="KW-1185">Reference proteome</keyword>
<keyword evidence="2 5" id="KW-0812">Transmembrane</keyword>
<accession>A0ABW2AUL1</accession>
<dbReference type="Proteomes" id="UP001596356">
    <property type="component" value="Unassembled WGS sequence"/>
</dbReference>
<dbReference type="InterPro" id="IPR010432">
    <property type="entry name" value="RDD"/>
</dbReference>
<feature type="domain" description="RDD" evidence="6">
    <location>
        <begin position="26"/>
        <end position="152"/>
    </location>
</feature>
<dbReference type="Pfam" id="PF06271">
    <property type="entry name" value="RDD"/>
    <property type="match status" value="1"/>
</dbReference>
<dbReference type="PANTHER" id="PTHR38480">
    <property type="entry name" value="SLR0254 PROTEIN"/>
    <property type="match status" value="1"/>
</dbReference>
<protein>
    <submittedName>
        <fullName evidence="7">RDD family protein</fullName>
    </submittedName>
</protein>
<evidence type="ECO:0000313" key="7">
    <source>
        <dbReference type="EMBL" id="MFC6714817.1"/>
    </source>
</evidence>
<keyword evidence="3 5" id="KW-1133">Transmembrane helix</keyword>
<keyword evidence="4 5" id="KW-0472">Membrane</keyword>
<feature type="transmembrane region" description="Helical" evidence="5">
    <location>
        <begin position="119"/>
        <end position="139"/>
    </location>
</feature>
<evidence type="ECO:0000256" key="3">
    <source>
        <dbReference type="ARBA" id="ARBA00022989"/>
    </source>
</evidence>
<feature type="transmembrane region" description="Helical" evidence="5">
    <location>
        <begin position="40"/>
        <end position="57"/>
    </location>
</feature>
<gene>
    <name evidence="7" type="ORF">ACFQBT_13745</name>
</gene>
<sequence>MEQGLRGAEAGSLVSGDAVRLDIPPAGLPGRVVARLLDQVIYLAILLALLFGLGRIVGGLDANAATVLLLMYASVVLFIPVGIEVATHGRSIGKILFKLRVVRDDGGPITFRHSLVRGLVALIEIFSFSGLPALIAAALSTRGKRLGDMAAGTYVVREETSIKLTPPPLEPIALQPWASNTDIRPLPDGLALAIRQFLLRAHTLLPAARASTAAALIAQVQPYVAPPPPPGTADEAALAAILAERRRRDSARLAREDAVRAQLSGNRV</sequence>
<dbReference type="RefSeq" id="WP_377823481.1">
    <property type="nucleotide sequence ID" value="NZ_JBHSWJ010000002.1"/>
</dbReference>
<evidence type="ECO:0000259" key="6">
    <source>
        <dbReference type="Pfam" id="PF06271"/>
    </source>
</evidence>
<evidence type="ECO:0000256" key="1">
    <source>
        <dbReference type="ARBA" id="ARBA00004141"/>
    </source>
</evidence>
<feature type="transmembrane region" description="Helical" evidence="5">
    <location>
        <begin position="64"/>
        <end position="83"/>
    </location>
</feature>
<name>A0ABW2AUL1_9MICO</name>
<evidence type="ECO:0000256" key="5">
    <source>
        <dbReference type="SAM" id="Phobius"/>
    </source>
</evidence>
<dbReference type="PANTHER" id="PTHR38480:SF1">
    <property type="entry name" value="SLR0254 PROTEIN"/>
    <property type="match status" value="1"/>
</dbReference>
<organism evidence="7 8">
    <name type="scientific">Branchiibius cervicis</name>
    <dbReference type="NCBI Taxonomy" id="908252"/>
    <lineage>
        <taxon>Bacteria</taxon>
        <taxon>Bacillati</taxon>
        <taxon>Actinomycetota</taxon>
        <taxon>Actinomycetes</taxon>
        <taxon>Micrococcales</taxon>
        <taxon>Dermacoccaceae</taxon>
        <taxon>Branchiibius</taxon>
    </lineage>
</organism>
<evidence type="ECO:0000256" key="2">
    <source>
        <dbReference type="ARBA" id="ARBA00022692"/>
    </source>
</evidence>
<reference evidence="8" key="1">
    <citation type="journal article" date="2019" name="Int. J. Syst. Evol. Microbiol.">
        <title>The Global Catalogue of Microorganisms (GCM) 10K type strain sequencing project: providing services to taxonomists for standard genome sequencing and annotation.</title>
        <authorList>
            <consortium name="The Broad Institute Genomics Platform"/>
            <consortium name="The Broad Institute Genome Sequencing Center for Infectious Disease"/>
            <person name="Wu L."/>
            <person name="Ma J."/>
        </authorList>
    </citation>
    <scope>NUCLEOTIDE SEQUENCE [LARGE SCALE GENOMIC DNA]</scope>
    <source>
        <strain evidence="8">NBRC 106593</strain>
    </source>
</reference>
<comment type="caution">
    <text evidence="7">The sequence shown here is derived from an EMBL/GenBank/DDBJ whole genome shotgun (WGS) entry which is preliminary data.</text>
</comment>
<dbReference type="EMBL" id="JBHSWJ010000002">
    <property type="protein sequence ID" value="MFC6714817.1"/>
    <property type="molecule type" value="Genomic_DNA"/>
</dbReference>
<evidence type="ECO:0000313" key="8">
    <source>
        <dbReference type="Proteomes" id="UP001596356"/>
    </source>
</evidence>
<comment type="subcellular location">
    <subcellularLocation>
        <location evidence="1">Membrane</location>
        <topology evidence="1">Multi-pass membrane protein</topology>
    </subcellularLocation>
</comment>
<evidence type="ECO:0000256" key="4">
    <source>
        <dbReference type="ARBA" id="ARBA00023136"/>
    </source>
</evidence>